<keyword evidence="3" id="KW-1185">Reference proteome</keyword>
<reference evidence="2" key="1">
    <citation type="submission" date="2020-08" db="EMBL/GenBank/DDBJ databases">
        <title>Multicomponent nature underlies the extraordinary mechanical properties of spider dragline silk.</title>
        <authorList>
            <person name="Kono N."/>
            <person name="Nakamura H."/>
            <person name="Mori M."/>
            <person name="Yoshida Y."/>
            <person name="Ohtoshi R."/>
            <person name="Malay A.D."/>
            <person name="Moran D.A.P."/>
            <person name="Tomita M."/>
            <person name="Numata K."/>
            <person name="Arakawa K."/>
        </authorList>
    </citation>
    <scope>NUCLEOTIDE SEQUENCE</scope>
</reference>
<evidence type="ECO:0000313" key="3">
    <source>
        <dbReference type="Proteomes" id="UP000886998"/>
    </source>
</evidence>
<dbReference type="AlphaFoldDB" id="A0A8X7BVB9"/>
<accession>A0A8X7BVB9</accession>
<comment type="caution">
    <text evidence="2">The sequence shown here is derived from an EMBL/GenBank/DDBJ whole genome shotgun (WGS) entry which is preliminary data.</text>
</comment>
<organism evidence="2 3">
    <name type="scientific">Trichonephila inaurata madagascariensis</name>
    <dbReference type="NCBI Taxonomy" id="2747483"/>
    <lineage>
        <taxon>Eukaryota</taxon>
        <taxon>Metazoa</taxon>
        <taxon>Ecdysozoa</taxon>
        <taxon>Arthropoda</taxon>
        <taxon>Chelicerata</taxon>
        <taxon>Arachnida</taxon>
        <taxon>Araneae</taxon>
        <taxon>Araneomorphae</taxon>
        <taxon>Entelegynae</taxon>
        <taxon>Araneoidea</taxon>
        <taxon>Nephilidae</taxon>
        <taxon>Trichonephila</taxon>
        <taxon>Trichonephila inaurata</taxon>
    </lineage>
</organism>
<protein>
    <submittedName>
        <fullName evidence="2">Uncharacterized protein</fullName>
    </submittedName>
</protein>
<evidence type="ECO:0000256" key="1">
    <source>
        <dbReference type="SAM" id="SignalP"/>
    </source>
</evidence>
<gene>
    <name evidence="2" type="ORF">TNIN_457021</name>
</gene>
<proteinExistence type="predicted"/>
<sequence length="139" mass="16033">MWFPSVCIALFLITAVKAQETPYTICPDPDRISPCVCEKDCDDCQAVIVCKNILTQTTLQEIFDKSGDFPFRTAIIQDSSFQYIPHEVFLKNRYIYFTLKNCTLVQILDDEITGFAPLNSLTLLDLKIQKKIKWRTSRI</sequence>
<name>A0A8X7BVB9_9ARAC</name>
<keyword evidence="1" id="KW-0732">Signal</keyword>
<feature type="chain" id="PRO_5036500350" evidence="1">
    <location>
        <begin position="19"/>
        <end position="139"/>
    </location>
</feature>
<dbReference type="Proteomes" id="UP000886998">
    <property type="component" value="Unassembled WGS sequence"/>
</dbReference>
<dbReference type="EMBL" id="BMAV01004730">
    <property type="protein sequence ID" value="GFY45255.1"/>
    <property type="molecule type" value="Genomic_DNA"/>
</dbReference>
<evidence type="ECO:0000313" key="2">
    <source>
        <dbReference type="EMBL" id="GFY45255.1"/>
    </source>
</evidence>
<feature type="signal peptide" evidence="1">
    <location>
        <begin position="1"/>
        <end position="18"/>
    </location>
</feature>